<dbReference type="PANTHER" id="PTHR24349">
    <property type="entry name" value="SERINE/THREONINE-PROTEIN KINASE"/>
    <property type="match status" value="1"/>
</dbReference>
<dbReference type="SMART" id="SM00220">
    <property type="entry name" value="S_TKc"/>
    <property type="match status" value="1"/>
</dbReference>
<keyword evidence="2" id="KW-0808">Transferase</keyword>
<evidence type="ECO:0000256" key="3">
    <source>
        <dbReference type="ARBA" id="ARBA00022741"/>
    </source>
</evidence>
<dbReference type="SUPFAM" id="SSF56112">
    <property type="entry name" value="Protein kinase-like (PK-like)"/>
    <property type="match status" value="1"/>
</dbReference>
<evidence type="ECO:0000256" key="5">
    <source>
        <dbReference type="ARBA" id="ARBA00022840"/>
    </source>
</evidence>
<keyword evidence="1" id="KW-0723">Serine/threonine-protein kinase</keyword>
<dbReference type="AlphaFoldDB" id="A0ABD3QBC1"/>
<keyword evidence="4" id="KW-0418">Kinase</keyword>
<evidence type="ECO:0000256" key="7">
    <source>
        <dbReference type="SAM" id="MobiDB-lite"/>
    </source>
</evidence>
<keyword evidence="10" id="KW-1185">Reference proteome</keyword>
<evidence type="ECO:0000259" key="8">
    <source>
        <dbReference type="PROSITE" id="PS50011"/>
    </source>
</evidence>
<dbReference type="Proteomes" id="UP001516023">
    <property type="component" value="Unassembled WGS sequence"/>
</dbReference>
<dbReference type="PROSITE" id="PS00108">
    <property type="entry name" value="PROTEIN_KINASE_ST"/>
    <property type="match status" value="1"/>
</dbReference>
<dbReference type="InterPro" id="IPR008271">
    <property type="entry name" value="Ser/Thr_kinase_AS"/>
</dbReference>
<name>A0ABD3QBC1_9STRA</name>
<dbReference type="Gene3D" id="1.10.510.10">
    <property type="entry name" value="Transferase(Phosphotransferase) domain 1"/>
    <property type="match status" value="1"/>
</dbReference>
<sequence length="546" mass="61765">MGCIVSHPSYIASSAGSLKDYQKRYLETKTLGEGEFGVVKLAHDVTEKDLINSTPLAVKYLRKGYQFKDNTIYSPIKKEVMVGEVEILRMLNGECYNLKLVAVYETPSHILILTEYCEGGEMIPYVTQAFKSSSQGQGGLRTEDVSRISYQLLSAVDHCDKHGVIHRDVKPENVMFCSNKRDSELRLIDFGSGTLDGNHSKNLQETDADQHHTFAGSAFYISPEMFQRIYTSKTDVWSAGVTLYVLVAGYPAERLQECFNILQRALTYRPKSRSNAGQLLKGEFVQFHISHGHKGESSLNDNEEDDIEESTDDLPTHTLSRTKSVLLEGSVIRHNTFLGYQSFERTVTAVLATMLPKEQRKQLVTNLWNHQQRNEHESTFDVIDDFKKEEKTGDFGTNPNVVKRTNASSLRVVPIKDLIEIIRELNTEESRGVIKRIQSLEAYTSYDNYAYHISMLRQFVSYSRANRGGDDNTLDESQASEKSIGRISSVHAGNVWSTMKSRKRMQSQYGGDMSVRSQYDLGYCRDCSVRSQPSRGLRRINTAMGP</sequence>
<comment type="caution">
    <text evidence="9">The sequence shown here is derived from an EMBL/GenBank/DDBJ whole genome shotgun (WGS) entry which is preliminary data.</text>
</comment>
<keyword evidence="5 6" id="KW-0067">ATP-binding</keyword>
<feature type="region of interest" description="Disordered" evidence="7">
    <location>
        <begin position="293"/>
        <end position="315"/>
    </location>
</feature>
<organism evidence="9 10">
    <name type="scientific">Cyclotella cryptica</name>
    <dbReference type="NCBI Taxonomy" id="29204"/>
    <lineage>
        <taxon>Eukaryota</taxon>
        <taxon>Sar</taxon>
        <taxon>Stramenopiles</taxon>
        <taxon>Ochrophyta</taxon>
        <taxon>Bacillariophyta</taxon>
        <taxon>Coscinodiscophyceae</taxon>
        <taxon>Thalassiosirophycidae</taxon>
        <taxon>Stephanodiscales</taxon>
        <taxon>Stephanodiscaceae</taxon>
        <taxon>Cyclotella</taxon>
    </lineage>
</organism>
<dbReference type="InterPro" id="IPR000719">
    <property type="entry name" value="Prot_kinase_dom"/>
</dbReference>
<feature type="binding site" evidence="6">
    <location>
        <position position="59"/>
    </location>
    <ligand>
        <name>ATP</name>
        <dbReference type="ChEBI" id="CHEBI:30616"/>
    </ligand>
</feature>
<dbReference type="GO" id="GO:0004674">
    <property type="term" value="F:protein serine/threonine kinase activity"/>
    <property type="evidence" value="ECO:0007669"/>
    <property type="project" value="UniProtKB-KW"/>
</dbReference>
<feature type="domain" description="Protein kinase" evidence="8">
    <location>
        <begin position="25"/>
        <end position="285"/>
    </location>
</feature>
<protein>
    <recommendedName>
        <fullName evidence="8">Protein kinase domain-containing protein</fullName>
    </recommendedName>
</protein>
<reference evidence="9 10" key="1">
    <citation type="journal article" date="2020" name="G3 (Bethesda)">
        <title>Improved Reference Genome for Cyclotella cryptica CCMP332, a Model for Cell Wall Morphogenesis, Salinity Adaptation, and Lipid Production in Diatoms (Bacillariophyta).</title>
        <authorList>
            <person name="Roberts W.R."/>
            <person name="Downey K.M."/>
            <person name="Ruck E.C."/>
            <person name="Traller J.C."/>
            <person name="Alverson A.J."/>
        </authorList>
    </citation>
    <scope>NUCLEOTIDE SEQUENCE [LARGE SCALE GENOMIC DNA]</scope>
    <source>
        <strain evidence="9 10">CCMP332</strain>
    </source>
</reference>
<feature type="compositionally biased region" description="Acidic residues" evidence="7">
    <location>
        <begin position="301"/>
        <end position="312"/>
    </location>
</feature>
<dbReference type="PROSITE" id="PS50011">
    <property type="entry name" value="PROTEIN_KINASE_DOM"/>
    <property type="match status" value="1"/>
</dbReference>
<proteinExistence type="predicted"/>
<evidence type="ECO:0000256" key="2">
    <source>
        <dbReference type="ARBA" id="ARBA00022679"/>
    </source>
</evidence>
<keyword evidence="3 6" id="KW-0547">Nucleotide-binding</keyword>
<evidence type="ECO:0000256" key="4">
    <source>
        <dbReference type="ARBA" id="ARBA00022777"/>
    </source>
</evidence>
<dbReference type="InterPro" id="IPR011009">
    <property type="entry name" value="Kinase-like_dom_sf"/>
</dbReference>
<dbReference type="Pfam" id="PF00069">
    <property type="entry name" value="Pkinase"/>
    <property type="match status" value="1"/>
</dbReference>
<accession>A0ABD3QBC1</accession>
<dbReference type="InterPro" id="IPR050205">
    <property type="entry name" value="CDPK_Ser/Thr_kinases"/>
</dbReference>
<gene>
    <name evidence="9" type="ORF">HJC23_013475</name>
</gene>
<dbReference type="InterPro" id="IPR017441">
    <property type="entry name" value="Protein_kinase_ATP_BS"/>
</dbReference>
<dbReference type="PROSITE" id="PS00107">
    <property type="entry name" value="PROTEIN_KINASE_ATP"/>
    <property type="match status" value="1"/>
</dbReference>
<evidence type="ECO:0000256" key="6">
    <source>
        <dbReference type="PROSITE-ProRule" id="PRU10141"/>
    </source>
</evidence>
<evidence type="ECO:0000313" key="9">
    <source>
        <dbReference type="EMBL" id="KAL3797643.1"/>
    </source>
</evidence>
<dbReference type="EMBL" id="JABMIG020000053">
    <property type="protein sequence ID" value="KAL3797643.1"/>
    <property type="molecule type" value="Genomic_DNA"/>
</dbReference>
<evidence type="ECO:0000256" key="1">
    <source>
        <dbReference type="ARBA" id="ARBA00022527"/>
    </source>
</evidence>
<evidence type="ECO:0000313" key="10">
    <source>
        <dbReference type="Proteomes" id="UP001516023"/>
    </source>
</evidence>
<dbReference type="GO" id="GO:0005524">
    <property type="term" value="F:ATP binding"/>
    <property type="evidence" value="ECO:0007669"/>
    <property type="project" value="UniProtKB-UniRule"/>
</dbReference>